<dbReference type="GO" id="GO:0005829">
    <property type="term" value="C:cytosol"/>
    <property type="evidence" value="ECO:0007669"/>
    <property type="project" value="TreeGrafter"/>
</dbReference>
<evidence type="ECO:0000256" key="1">
    <source>
        <dbReference type="RuleBase" id="RU366025"/>
    </source>
</evidence>
<sequence length="893" mass="99935">MVIALDDLRPAKFRCTKVTWNSDLQRMFLDATCWFQMEDVNGTSIAFIVIDEGRGEPEVIQLSGKISTVYPNSGRPSVSFLGKQDSLQFELDPRLDATPSELLKTLRFIRTQFKEHKEIENSRSTQSSSQSRPRASNRPPLDHSSSSPPRLSEPSVHLSANRLGNGGRSFSLSHHSSPIKGNTFLRSDPATPPLNSVSIHPKKSIVGNLAARDGTKRPLSFFLDNSDTDKLVNRRPAKRRKSEDENDPWILPTEAHRKLATQKARGFIPTNKFARADTDEVRGRRRSRSPERLRGPSTSPIYTHRTPLAPSKKNHSTFSSELATSDPFKIYKGYGPRSQDNERLFRSGPGTTADGFKNLGQTCYINAVLQLLYHLTQFRRPLVHVVYSIEEQQRLLTASSSSTFASPGREMNSPLITLDSVPLSTTLKDKNLSLSRELSDTLAAQLARVFRSKEGGDRVVSPVALKKCIGSIMDRFADNDQEDAHELLTTMLDVVEMDLAGPLRQLREIDDKSKLCFDPVVENFEWEAETVLSCAECGLERRKKEVFRDISLDLPQFKFTRTRNGIGISIRHLLHLFFKVETLYYKCETCPSEKAFAKRRISRVPRVLLVHIKRYQLSDQFGISGKPLMTRRGDPVAVQEHLDLASFCTDEVVLPAVNGSDIPAKSPPTKRDFRTEPKPPQSAPSPILVVSDPIESSDDDTSGELSNLFEGTSEDDRGQVPKTTQGADIDLAKNCEQPKDLLDEDAQMEWALRESAATASSERDQDNDLELALRASLADAEHQNESLEFQANMEVLHDETEVTEPARNAHSVDGTETVGLTKPSVVFDLTSVICHLGTSYSSGHYVCDVLERSTGVWWTFNDDLKSKLGSIDDLMQKRAPSSYILTYQLERST</sequence>
<dbReference type="PROSITE" id="PS50235">
    <property type="entry name" value="USP_3"/>
    <property type="match status" value="1"/>
</dbReference>
<dbReference type="InterPro" id="IPR038765">
    <property type="entry name" value="Papain-like_cys_pep_sf"/>
</dbReference>
<dbReference type="STRING" id="1344416.A0A139AWQ4"/>
<dbReference type="GO" id="GO:0006508">
    <property type="term" value="P:proteolysis"/>
    <property type="evidence" value="ECO:0007669"/>
    <property type="project" value="UniProtKB-KW"/>
</dbReference>
<comment type="similarity">
    <text evidence="1">Belongs to the peptidase C19 family.</text>
</comment>
<evidence type="ECO:0000256" key="2">
    <source>
        <dbReference type="SAM" id="MobiDB-lite"/>
    </source>
</evidence>
<reference evidence="4 5" key="1">
    <citation type="journal article" date="2015" name="Genome Biol. Evol.">
        <title>Phylogenomic analyses indicate that early fungi evolved digesting cell walls of algal ancestors of land plants.</title>
        <authorList>
            <person name="Chang Y."/>
            <person name="Wang S."/>
            <person name="Sekimoto S."/>
            <person name="Aerts A.L."/>
            <person name="Choi C."/>
            <person name="Clum A."/>
            <person name="LaButti K.M."/>
            <person name="Lindquist E.A."/>
            <person name="Yee Ngan C."/>
            <person name="Ohm R.A."/>
            <person name="Salamov A.A."/>
            <person name="Grigoriev I.V."/>
            <person name="Spatafora J.W."/>
            <person name="Berbee M.L."/>
        </authorList>
    </citation>
    <scope>NUCLEOTIDE SEQUENCE [LARGE SCALE GENOMIC DNA]</scope>
    <source>
        <strain evidence="4 5">JEL478</strain>
    </source>
</reference>
<dbReference type="AlphaFoldDB" id="A0A139AWQ4"/>
<dbReference type="GO" id="GO:0005634">
    <property type="term" value="C:nucleus"/>
    <property type="evidence" value="ECO:0007669"/>
    <property type="project" value="TreeGrafter"/>
</dbReference>
<feature type="region of interest" description="Disordered" evidence="2">
    <location>
        <begin position="116"/>
        <end position="175"/>
    </location>
</feature>
<dbReference type="PROSITE" id="PS00973">
    <property type="entry name" value="USP_2"/>
    <property type="match status" value="1"/>
</dbReference>
<feature type="compositionally biased region" description="Low complexity" evidence="2">
    <location>
        <begin position="122"/>
        <end position="155"/>
    </location>
</feature>
<dbReference type="EC" id="3.4.19.12" evidence="1"/>
<evidence type="ECO:0000313" key="4">
    <source>
        <dbReference type="EMBL" id="KXS20905.1"/>
    </source>
</evidence>
<dbReference type="Proteomes" id="UP000070544">
    <property type="component" value="Unassembled WGS sequence"/>
</dbReference>
<keyword evidence="1" id="KW-0378">Hydrolase</keyword>
<dbReference type="InterPro" id="IPR050164">
    <property type="entry name" value="Peptidase_C19"/>
</dbReference>
<dbReference type="InterPro" id="IPR028889">
    <property type="entry name" value="USP"/>
</dbReference>
<evidence type="ECO:0000313" key="5">
    <source>
        <dbReference type="Proteomes" id="UP000070544"/>
    </source>
</evidence>
<keyword evidence="1" id="KW-0788">Thiol protease</keyword>
<feature type="domain" description="USP" evidence="3">
    <location>
        <begin position="354"/>
        <end position="890"/>
    </location>
</feature>
<dbReference type="GO" id="GO:0016579">
    <property type="term" value="P:protein deubiquitination"/>
    <property type="evidence" value="ECO:0007669"/>
    <property type="project" value="InterPro"/>
</dbReference>
<dbReference type="CDD" id="cd02257">
    <property type="entry name" value="Peptidase_C19"/>
    <property type="match status" value="1"/>
</dbReference>
<dbReference type="SUPFAM" id="SSF54001">
    <property type="entry name" value="Cysteine proteinases"/>
    <property type="match status" value="1"/>
</dbReference>
<dbReference type="EMBL" id="KQ965734">
    <property type="protein sequence ID" value="KXS20905.1"/>
    <property type="molecule type" value="Genomic_DNA"/>
</dbReference>
<feature type="region of interest" description="Disordered" evidence="2">
    <location>
        <begin position="232"/>
        <end position="254"/>
    </location>
</feature>
<keyword evidence="1" id="KW-0833">Ubl conjugation pathway</keyword>
<feature type="region of interest" description="Disordered" evidence="2">
    <location>
        <begin position="658"/>
        <end position="730"/>
    </location>
</feature>
<protein>
    <recommendedName>
        <fullName evidence="1">Ubiquitin carboxyl-terminal hydrolase</fullName>
        <ecNumber evidence="1">3.4.19.12</ecNumber>
    </recommendedName>
</protein>
<keyword evidence="5" id="KW-1185">Reference proteome</keyword>
<comment type="catalytic activity">
    <reaction evidence="1">
        <text>Thiol-dependent hydrolysis of ester, thioester, amide, peptide and isopeptide bonds formed by the C-terminal Gly of ubiquitin (a 76-residue protein attached to proteins as an intracellular targeting signal).</text>
        <dbReference type="EC" id="3.4.19.12"/>
    </reaction>
</comment>
<organism evidence="4 5">
    <name type="scientific">Gonapodya prolifera (strain JEL478)</name>
    <name type="common">Monoblepharis prolifera</name>
    <dbReference type="NCBI Taxonomy" id="1344416"/>
    <lineage>
        <taxon>Eukaryota</taxon>
        <taxon>Fungi</taxon>
        <taxon>Fungi incertae sedis</taxon>
        <taxon>Chytridiomycota</taxon>
        <taxon>Chytridiomycota incertae sedis</taxon>
        <taxon>Monoblepharidomycetes</taxon>
        <taxon>Monoblepharidales</taxon>
        <taxon>Gonapodyaceae</taxon>
        <taxon>Gonapodya</taxon>
    </lineage>
</organism>
<name>A0A139AWQ4_GONPJ</name>
<dbReference type="GO" id="GO:0004843">
    <property type="term" value="F:cysteine-type deubiquitinase activity"/>
    <property type="evidence" value="ECO:0007669"/>
    <property type="project" value="UniProtKB-UniRule"/>
</dbReference>
<gene>
    <name evidence="4" type="ORF">M427DRAFT_66277</name>
</gene>
<dbReference type="InterPro" id="IPR018200">
    <property type="entry name" value="USP_CS"/>
</dbReference>
<proteinExistence type="inferred from homology"/>
<feature type="region of interest" description="Disordered" evidence="2">
    <location>
        <begin position="330"/>
        <end position="349"/>
    </location>
</feature>
<dbReference type="PANTHER" id="PTHR24006">
    <property type="entry name" value="UBIQUITIN CARBOXYL-TERMINAL HYDROLASE"/>
    <property type="match status" value="1"/>
</dbReference>
<feature type="compositionally biased region" description="Basic and acidic residues" evidence="2">
    <location>
        <begin position="275"/>
        <end position="294"/>
    </location>
</feature>
<dbReference type="InterPro" id="IPR001394">
    <property type="entry name" value="Peptidase_C19_UCH"/>
</dbReference>
<dbReference type="Gene3D" id="3.90.70.10">
    <property type="entry name" value="Cysteine proteinases"/>
    <property type="match status" value="1"/>
</dbReference>
<feature type="region of interest" description="Disordered" evidence="2">
    <location>
        <begin position="275"/>
        <end position="321"/>
    </location>
</feature>
<dbReference type="Pfam" id="PF00443">
    <property type="entry name" value="UCH"/>
    <property type="match status" value="1"/>
</dbReference>
<evidence type="ECO:0000259" key="3">
    <source>
        <dbReference type="PROSITE" id="PS50235"/>
    </source>
</evidence>
<keyword evidence="1" id="KW-0645">Protease</keyword>
<accession>A0A139AWQ4</accession>
<dbReference type="OrthoDB" id="289038at2759"/>
<dbReference type="PROSITE" id="PS00972">
    <property type="entry name" value="USP_1"/>
    <property type="match status" value="1"/>
</dbReference>